<dbReference type="GO" id="GO:0015292">
    <property type="term" value="F:uniporter activity"/>
    <property type="evidence" value="ECO:0007669"/>
    <property type="project" value="UniProtKB-UniRule"/>
</dbReference>
<dbReference type="SUPFAM" id="SSF68906">
    <property type="entry name" value="SAP domain"/>
    <property type="match status" value="1"/>
</dbReference>
<feature type="transmembrane region" description="Helical" evidence="15">
    <location>
        <begin position="302"/>
        <end position="322"/>
    </location>
</feature>
<dbReference type="SMART" id="SM00513">
    <property type="entry name" value="SAP"/>
    <property type="match status" value="1"/>
</dbReference>
<evidence type="ECO:0000256" key="13">
    <source>
        <dbReference type="ARBA" id="ARBA00023303"/>
    </source>
</evidence>
<keyword evidence="5 15" id="KW-0107">Calcium channel</keyword>
<evidence type="ECO:0000313" key="18">
    <source>
        <dbReference type="EMBL" id="EDW69678.2"/>
    </source>
</evidence>
<proteinExistence type="inferred from homology"/>
<keyword evidence="10 15" id="KW-0406">Ion transport</keyword>
<feature type="compositionally biased region" description="Basic and acidic residues" evidence="16">
    <location>
        <begin position="60"/>
        <end position="77"/>
    </location>
</feature>
<dbReference type="InterPro" id="IPR039055">
    <property type="entry name" value="MCU_fam"/>
</dbReference>
<keyword evidence="3 15" id="KW-0813">Transport</keyword>
<evidence type="ECO:0000256" key="1">
    <source>
        <dbReference type="ARBA" id="ARBA00004448"/>
    </source>
</evidence>
<feature type="region of interest" description="Disordered" evidence="16">
    <location>
        <begin position="47"/>
        <end position="87"/>
    </location>
</feature>
<dbReference type="PANTHER" id="PTHR13462:SF10">
    <property type="entry name" value="CALCIUM UNIPORTER PROTEIN, MITOCHONDRIAL"/>
    <property type="match status" value="1"/>
</dbReference>
<keyword evidence="8 15" id="KW-0106">Calcium</keyword>
<comment type="similarity">
    <text evidence="2 15">Belongs to the MCU (TC 1.A.77) family.</text>
</comment>
<evidence type="ECO:0000256" key="3">
    <source>
        <dbReference type="ARBA" id="ARBA00022448"/>
    </source>
</evidence>
<dbReference type="Proteomes" id="UP000008792">
    <property type="component" value="Unassembled WGS sequence"/>
</dbReference>
<evidence type="ECO:0000313" key="19">
    <source>
        <dbReference type="Proteomes" id="UP000008792"/>
    </source>
</evidence>
<evidence type="ECO:0000256" key="7">
    <source>
        <dbReference type="ARBA" id="ARBA00022792"/>
    </source>
</evidence>
<dbReference type="Pfam" id="PF04678">
    <property type="entry name" value="MCU"/>
    <property type="match status" value="1"/>
</dbReference>
<keyword evidence="12 15" id="KW-0472">Membrane</keyword>
<comment type="domain">
    <text evidence="15">The selectivity filter, in which calcium ions are arranged in single file, is composed of two acidic rings separated by one helical turn along the central axis of the channel pore.</text>
</comment>
<dbReference type="AlphaFoldDB" id="B4LIB1"/>
<evidence type="ECO:0000256" key="12">
    <source>
        <dbReference type="ARBA" id="ARBA00023136"/>
    </source>
</evidence>
<comment type="subcellular location">
    <subcellularLocation>
        <location evidence="1 15">Mitochondrion inner membrane</location>
        <topology evidence="1 15">Multi-pass membrane protein</topology>
    </subcellularLocation>
</comment>
<keyword evidence="4 15" id="KW-0109">Calcium transport</keyword>
<evidence type="ECO:0000256" key="15">
    <source>
        <dbReference type="RuleBase" id="RU367035"/>
    </source>
</evidence>
<feature type="compositionally biased region" description="Low complexity" evidence="16">
    <location>
        <begin position="169"/>
        <end position="190"/>
    </location>
</feature>
<feature type="transmembrane region" description="Helical" evidence="15">
    <location>
        <begin position="334"/>
        <end position="352"/>
    </location>
</feature>
<name>B4LIB1_DROVI</name>
<dbReference type="SMR" id="B4LIB1"/>
<dbReference type="GO" id="GO:0051560">
    <property type="term" value="P:mitochondrial calcium ion homeostasis"/>
    <property type="evidence" value="ECO:0007669"/>
    <property type="project" value="UniProtKB-UniRule"/>
</dbReference>
<dbReference type="PROSITE" id="PS50800">
    <property type="entry name" value="SAP"/>
    <property type="match status" value="1"/>
</dbReference>
<dbReference type="InParanoid" id="B4LIB1"/>
<accession>B4LIB1</accession>
<evidence type="ECO:0000256" key="11">
    <source>
        <dbReference type="ARBA" id="ARBA00023128"/>
    </source>
</evidence>
<evidence type="ECO:0000259" key="17">
    <source>
        <dbReference type="PROSITE" id="PS50800"/>
    </source>
</evidence>
<keyword evidence="6 15" id="KW-0812">Transmembrane</keyword>
<dbReference type="eggNOG" id="KOG2966">
    <property type="taxonomic scope" value="Eukaryota"/>
</dbReference>
<protein>
    <recommendedName>
        <fullName evidence="15">Calcium uniporter protein</fullName>
    </recommendedName>
</protein>
<dbReference type="Gene3D" id="1.10.720.30">
    <property type="entry name" value="SAP domain"/>
    <property type="match status" value="1"/>
</dbReference>
<feature type="domain" description="SAP" evidence="17">
    <location>
        <begin position="86"/>
        <end position="120"/>
    </location>
</feature>
<dbReference type="HOGENOM" id="CLU_056554_0_1_1"/>
<evidence type="ECO:0000256" key="6">
    <source>
        <dbReference type="ARBA" id="ARBA00022692"/>
    </source>
</evidence>
<comment type="catalytic activity">
    <reaction evidence="14">
        <text>Ca(2+)(in) = Ca(2+)(out)</text>
        <dbReference type="Rhea" id="RHEA:29671"/>
        <dbReference type="ChEBI" id="CHEBI:29108"/>
    </reaction>
</comment>
<keyword evidence="7 15" id="KW-0999">Mitochondrion inner membrane</keyword>
<evidence type="ECO:0000256" key="16">
    <source>
        <dbReference type="SAM" id="MobiDB-lite"/>
    </source>
</evidence>
<dbReference type="Pfam" id="PF02037">
    <property type="entry name" value="SAP"/>
    <property type="match status" value="1"/>
</dbReference>
<keyword evidence="13 15" id="KW-0407">Ion channel</keyword>
<evidence type="ECO:0000256" key="9">
    <source>
        <dbReference type="ARBA" id="ARBA00022989"/>
    </source>
</evidence>
<sequence>MSKHGAVILSNIRQLLRRSNVRQFECCGLRLAPVTTTLATLHFWPGHEQQQHRTFSSSTHSDDDKEKLRKNLEKQEKPSPTAGEDFGRLNLSDLKALLRARGLSVTGKKQTLIERLKNTTATTTAATTTTTTIVSADDPTTPIGTTGTSSHLSSPGSWKRPSQALPLVNNTATNASSTPSSSSACGNASTLSQHNDDVSLEYINGMPHLTVRLPSRNELCQFALKPISHTVGNLLTMLREEDRGIDRAAVINKHGVRIASSCTIERLLDDEFSLTFMMEINPHSANEKKMELFKKAERRTNMMTWVGLGLMSVQFGILARLTWWEYSWDIMEPVTYFVTYGTTMAMYAYYCVTKREYIMENVYNRQYSLNIYKNAKKVQFDVEHYNRLKRRSAELEYNLRRLNDPINMGLPAHLVRTQLDSPPIEESNGTEKCKEKST</sequence>
<evidence type="ECO:0000256" key="10">
    <source>
        <dbReference type="ARBA" id="ARBA00023065"/>
    </source>
</evidence>
<dbReference type="GO" id="GO:0005262">
    <property type="term" value="F:calcium channel activity"/>
    <property type="evidence" value="ECO:0007669"/>
    <property type="project" value="UniProtKB-UniRule"/>
</dbReference>
<dbReference type="GO" id="GO:1990246">
    <property type="term" value="C:uniplex complex"/>
    <property type="evidence" value="ECO:0007669"/>
    <property type="project" value="TreeGrafter"/>
</dbReference>
<evidence type="ECO:0000256" key="8">
    <source>
        <dbReference type="ARBA" id="ARBA00022837"/>
    </source>
</evidence>
<dbReference type="OrthoDB" id="278338at2759"/>
<dbReference type="FunCoup" id="B4LIB1">
    <property type="interactions" value="1063"/>
</dbReference>
<feature type="region of interest" description="Disordered" evidence="16">
    <location>
        <begin position="135"/>
        <end position="190"/>
    </location>
</feature>
<dbReference type="InterPro" id="IPR036361">
    <property type="entry name" value="SAP_dom_sf"/>
</dbReference>
<reference evidence="18 19" key="1">
    <citation type="journal article" date="2007" name="Nature">
        <title>Evolution of genes and genomes on the Drosophila phylogeny.</title>
        <authorList>
            <consortium name="Drosophila 12 Genomes Consortium"/>
            <person name="Clark A.G."/>
            <person name="Eisen M.B."/>
            <person name="Smith D.R."/>
            <person name="Bergman C.M."/>
            <person name="Oliver B."/>
            <person name="Markow T.A."/>
            <person name="Kaufman T.C."/>
            <person name="Kellis M."/>
            <person name="Gelbart W."/>
            <person name="Iyer V.N."/>
            <person name="Pollard D.A."/>
            <person name="Sackton T.B."/>
            <person name="Larracuente A.M."/>
            <person name="Singh N.D."/>
            <person name="Abad J.P."/>
            <person name="Abt D.N."/>
            <person name="Adryan B."/>
            <person name="Aguade M."/>
            <person name="Akashi H."/>
            <person name="Anderson W.W."/>
            <person name="Aquadro C.F."/>
            <person name="Ardell D.H."/>
            <person name="Arguello R."/>
            <person name="Artieri C.G."/>
            <person name="Barbash D.A."/>
            <person name="Barker D."/>
            <person name="Barsanti P."/>
            <person name="Batterham P."/>
            <person name="Batzoglou S."/>
            <person name="Begun D."/>
            <person name="Bhutkar A."/>
            <person name="Blanco E."/>
            <person name="Bosak S.A."/>
            <person name="Bradley R.K."/>
            <person name="Brand A.D."/>
            <person name="Brent M.R."/>
            <person name="Brooks A.N."/>
            <person name="Brown R.H."/>
            <person name="Butlin R.K."/>
            <person name="Caggese C."/>
            <person name="Calvi B.R."/>
            <person name="Bernardo de Carvalho A."/>
            <person name="Caspi A."/>
            <person name="Castrezana S."/>
            <person name="Celniker S.E."/>
            <person name="Chang J.L."/>
            <person name="Chapple C."/>
            <person name="Chatterji S."/>
            <person name="Chinwalla A."/>
            <person name="Civetta A."/>
            <person name="Clifton S.W."/>
            <person name="Comeron J.M."/>
            <person name="Costello J.C."/>
            <person name="Coyne J.A."/>
            <person name="Daub J."/>
            <person name="David R.G."/>
            <person name="Delcher A.L."/>
            <person name="Delehaunty K."/>
            <person name="Do C.B."/>
            <person name="Ebling H."/>
            <person name="Edwards K."/>
            <person name="Eickbush T."/>
            <person name="Evans J.D."/>
            <person name="Filipski A."/>
            <person name="Findeiss S."/>
            <person name="Freyhult E."/>
            <person name="Fulton L."/>
            <person name="Fulton R."/>
            <person name="Garcia A.C."/>
            <person name="Gardiner A."/>
            <person name="Garfield D.A."/>
            <person name="Garvin B.E."/>
            <person name="Gibson G."/>
            <person name="Gilbert D."/>
            <person name="Gnerre S."/>
            <person name="Godfrey J."/>
            <person name="Good R."/>
            <person name="Gotea V."/>
            <person name="Gravely B."/>
            <person name="Greenberg A.J."/>
            <person name="Griffiths-Jones S."/>
            <person name="Gross S."/>
            <person name="Guigo R."/>
            <person name="Gustafson E.A."/>
            <person name="Haerty W."/>
            <person name="Hahn M.W."/>
            <person name="Halligan D.L."/>
            <person name="Halpern A.L."/>
            <person name="Halter G.M."/>
            <person name="Han M.V."/>
            <person name="Heger A."/>
            <person name="Hillier L."/>
            <person name="Hinrichs A.S."/>
            <person name="Holmes I."/>
            <person name="Hoskins R.A."/>
            <person name="Hubisz M.J."/>
            <person name="Hultmark D."/>
            <person name="Huntley M.A."/>
            <person name="Jaffe D.B."/>
            <person name="Jagadeeshan S."/>
            <person name="Jeck W.R."/>
            <person name="Johnson J."/>
            <person name="Jones C.D."/>
            <person name="Jordan W.C."/>
            <person name="Karpen G.H."/>
            <person name="Kataoka E."/>
            <person name="Keightley P.D."/>
            <person name="Kheradpour P."/>
            <person name="Kirkness E.F."/>
            <person name="Koerich L.B."/>
            <person name="Kristiansen K."/>
            <person name="Kudrna D."/>
            <person name="Kulathinal R.J."/>
            <person name="Kumar S."/>
            <person name="Kwok R."/>
            <person name="Lander E."/>
            <person name="Langley C.H."/>
            <person name="Lapoint R."/>
            <person name="Lazzaro B.P."/>
            <person name="Lee S.J."/>
            <person name="Levesque L."/>
            <person name="Li R."/>
            <person name="Lin C.F."/>
            <person name="Lin M.F."/>
            <person name="Lindblad-Toh K."/>
            <person name="Llopart A."/>
            <person name="Long M."/>
            <person name="Low L."/>
            <person name="Lozovsky E."/>
            <person name="Lu J."/>
            <person name="Luo M."/>
            <person name="Machado C.A."/>
            <person name="Makalowski W."/>
            <person name="Marzo M."/>
            <person name="Matsuda M."/>
            <person name="Matzkin L."/>
            <person name="McAllister B."/>
            <person name="McBride C.S."/>
            <person name="McKernan B."/>
            <person name="McKernan K."/>
            <person name="Mendez-Lago M."/>
            <person name="Minx P."/>
            <person name="Mollenhauer M.U."/>
            <person name="Montooth K."/>
            <person name="Mount S.M."/>
            <person name="Mu X."/>
            <person name="Myers E."/>
            <person name="Negre B."/>
            <person name="Newfeld S."/>
            <person name="Nielsen R."/>
            <person name="Noor M.A."/>
            <person name="O'Grady P."/>
            <person name="Pachter L."/>
            <person name="Papaceit M."/>
            <person name="Parisi M.J."/>
            <person name="Parisi M."/>
            <person name="Parts L."/>
            <person name="Pedersen J.S."/>
            <person name="Pesole G."/>
            <person name="Phillippy A.M."/>
            <person name="Ponting C.P."/>
            <person name="Pop M."/>
            <person name="Porcelli D."/>
            <person name="Powell J.R."/>
            <person name="Prohaska S."/>
            <person name="Pruitt K."/>
            <person name="Puig M."/>
            <person name="Quesneville H."/>
            <person name="Ram K.R."/>
            <person name="Rand D."/>
            <person name="Rasmussen M.D."/>
            <person name="Reed L.K."/>
            <person name="Reenan R."/>
            <person name="Reily A."/>
            <person name="Remington K.A."/>
            <person name="Rieger T.T."/>
            <person name="Ritchie M.G."/>
            <person name="Robin C."/>
            <person name="Rogers Y.H."/>
            <person name="Rohde C."/>
            <person name="Rozas J."/>
            <person name="Rubenfield M.J."/>
            <person name="Ruiz A."/>
            <person name="Russo S."/>
            <person name="Salzberg S.L."/>
            <person name="Sanchez-Gracia A."/>
            <person name="Saranga D.J."/>
            <person name="Sato H."/>
            <person name="Schaeffer S.W."/>
            <person name="Schatz M.C."/>
            <person name="Schlenke T."/>
            <person name="Schwartz R."/>
            <person name="Segarra C."/>
            <person name="Singh R.S."/>
            <person name="Sirot L."/>
            <person name="Sirota M."/>
            <person name="Sisneros N.B."/>
            <person name="Smith C.D."/>
            <person name="Smith T.F."/>
            <person name="Spieth J."/>
            <person name="Stage D.E."/>
            <person name="Stark A."/>
            <person name="Stephan W."/>
            <person name="Strausberg R.L."/>
            <person name="Strempel S."/>
            <person name="Sturgill D."/>
            <person name="Sutton G."/>
            <person name="Sutton G.G."/>
            <person name="Tao W."/>
            <person name="Teichmann S."/>
            <person name="Tobari Y.N."/>
            <person name="Tomimura Y."/>
            <person name="Tsolas J.M."/>
            <person name="Valente V.L."/>
            <person name="Venter E."/>
            <person name="Venter J.C."/>
            <person name="Vicario S."/>
            <person name="Vieira F.G."/>
            <person name="Vilella A.J."/>
            <person name="Villasante A."/>
            <person name="Walenz B."/>
            <person name="Wang J."/>
            <person name="Wasserman M."/>
            <person name="Watts T."/>
            <person name="Wilson D."/>
            <person name="Wilson R.K."/>
            <person name="Wing R.A."/>
            <person name="Wolfner M.F."/>
            <person name="Wong A."/>
            <person name="Wong G.K."/>
            <person name="Wu C.I."/>
            <person name="Wu G."/>
            <person name="Yamamoto D."/>
            <person name="Yang H.P."/>
            <person name="Yang S.P."/>
            <person name="Yorke J.A."/>
            <person name="Yoshida K."/>
            <person name="Zdobnov E."/>
            <person name="Zhang P."/>
            <person name="Zhang Y."/>
            <person name="Zimin A.V."/>
            <person name="Baldwin J."/>
            <person name="Abdouelleil A."/>
            <person name="Abdulkadir J."/>
            <person name="Abebe A."/>
            <person name="Abera B."/>
            <person name="Abreu J."/>
            <person name="Acer S.C."/>
            <person name="Aftuck L."/>
            <person name="Alexander A."/>
            <person name="An P."/>
            <person name="Anderson E."/>
            <person name="Anderson S."/>
            <person name="Arachi H."/>
            <person name="Azer M."/>
            <person name="Bachantsang P."/>
            <person name="Barry A."/>
            <person name="Bayul T."/>
            <person name="Berlin A."/>
            <person name="Bessette D."/>
            <person name="Bloom T."/>
            <person name="Blye J."/>
            <person name="Boguslavskiy L."/>
            <person name="Bonnet C."/>
            <person name="Boukhgalter B."/>
            <person name="Bourzgui I."/>
            <person name="Brown A."/>
            <person name="Cahill P."/>
            <person name="Channer S."/>
            <person name="Cheshatsang Y."/>
            <person name="Chuda L."/>
            <person name="Citroen M."/>
            <person name="Collymore A."/>
            <person name="Cooke P."/>
            <person name="Costello M."/>
            <person name="D'Aco K."/>
            <person name="Daza R."/>
            <person name="De Haan G."/>
            <person name="DeGray S."/>
            <person name="DeMaso C."/>
            <person name="Dhargay N."/>
            <person name="Dooley K."/>
            <person name="Dooley E."/>
            <person name="Doricent M."/>
            <person name="Dorje P."/>
            <person name="Dorjee K."/>
            <person name="Dupes A."/>
            <person name="Elong R."/>
            <person name="Falk J."/>
            <person name="Farina A."/>
            <person name="Faro S."/>
            <person name="Ferguson D."/>
            <person name="Fisher S."/>
            <person name="Foley C.D."/>
            <person name="Franke A."/>
            <person name="Friedrich D."/>
            <person name="Gadbois L."/>
            <person name="Gearin G."/>
            <person name="Gearin C.R."/>
            <person name="Giannoukos G."/>
            <person name="Goode T."/>
            <person name="Graham J."/>
            <person name="Grandbois E."/>
            <person name="Grewal S."/>
            <person name="Gyaltsen K."/>
            <person name="Hafez N."/>
            <person name="Hagos B."/>
            <person name="Hall J."/>
            <person name="Henson C."/>
            <person name="Hollinger A."/>
            <person name="Honan T."/>
            <person name="Huard M.D."/>
            <person name="Hughes L."/>
            <person name="Hurhula B."/>
            <person name="Husby M.E."/>
            <person name="Kamat A."/>
            <person name="Kanga B."/>
            <person name="Kashin S."/>
            <person name="Khazanovich D."/>
            <person name="Kisner P."/>
            <person name="Lance K."/>
            <person name="Lara M."/>
            <person name="Lee W."/>
            <person name="Lennon N."/>
            <person name="Letendre F."/>
            <person name="LeVine R."/>
            <person name="Lipovsky A."/>
            <person name="Liu X."/>
            <person name="Liu J."/>
            <person name="Liu S."/>
            <person name="Lokyitsang T."/>
            <person name="Lokyitsang Y."/>
            <person name="Lubonja R."/>
            <person name="Lui A."/>
            <person name="MacDonald P."/>
            <person name="Magnisalis V."/>
            <person name="Maru K."/>
            <person name="Matthews C."/>
            <person name="McCusker W."/>
            <person name="McDonough S."/>
            <person name="Mehta T."/>
            <person name="Meldrim J."/>
            <person name="Meneus L."/>
            <person name="Mihai O."/>
            <person name="Mihalev A."/>
            <person name="Mihova T."/>
            <person name="Mittelman R."/>
            <person name="Mlenga V."/>
            <person name="Montmayeur A."/>
            <person name="Mulrain L."/>
            <person name="Navidi A."/>
            <person name="Naylor J."/>
            <person name="Negash T."/>
            <person name="Nguyen T."/>
            <person name="Nguyen N."/>
            <person name="Nicol R."/>
            <person name="Norbu C."/>
            <person name="Norbu N."/>
            <person name="Novod N."/>
            <person name="O'Neill B."/>
            <person name="Osman S."/>
            <person name="Markiewicz E."/>
            <person name="Oyono O.L."/>
            <person name="Patti C."/>
            <person name="Phunkhang P."/>
            <person name="Pierre F."/>
            <person name="Priest M."/>
            <person name="Raghuraman S."/>
            <person name="Rege F."/>
            <person name="Reyes R."/>
            <person name="Rise C."/>
            <person name="Rogov P."/>
            <person name="Ross K."/>
            <person name="Ryan E."/>
            <person name="Settipalli S."/>
            <person name="Shea T."/>
            <person name="Sherpa N."/>
            <person name="Shi L."/>
            <person name="Shih D."/>
            <person name="Sparrow T."/>
            <person name="Spaulding J."/>
            <person name="Stalker J."/>
            <person name="Stange-Thomann N."/>
            <person name="Stavropoulos S."/>
            <person name="Stone C."/>
            <person name="Strader C."/>
            <person name="Tesfaye S."/>
            <person name="Thomson T."/>
            <person name="Thoulutsang Y."/>
            <person name="Thoulutsang D."/>
            <person name="Topham K."/>
            <person name="Topping I."/>
            <person name="Tsamla T."/>
            <person name="Vassiliev H."/>
            <person name="Vo A."/>
            <person name="Wangchuk T."/>
            <person name="Wangdi T."/>
            <person name="Weiand M."/>
            <person name="Wilkinson J."/>
            <person name="Wilson A."/>
            <person name="Yadav S."/>
            <person name="Young G."/>
            <person name="Yu Q."/>
            <person name="Zembek L."/>
            <person name="Zhong D."/>
            <person name="Zimmer A."/>
            <person name="Zwirko Z."/>
            <person name="Jaffe D.B."/>
            <person name="Alvarez P."/>
            <person name="Brockman W."/>
            <person name="Butler J."/>
            <person name="Chin C."/>
            <person name="Gnerre S."/>
            <person name="Grabherr M."/>
            <person name="Kleber M."/>
            <person name="Mauceli E."/>
            <person name="MacCallum I."/>
        </authorList>
    </citation>
    <scope>NUCLEOTIDE SEQUENCE [LARGE SCALE GENOMIC DNA]</scope>
    <source>
        <strain evidence="19">Tucson 15010-1051.87</strain>
    </source>
</reference>
<comment type="function">
    <text evidence="15">Mitochondrial inner membrane calcium uniporter that mediates calcium uptake into mitochondria. Mitochondrial calcium homeostasis plays key roles in cellular physiology and regulates cell bioenergetics, cytoplasmic calcium signals and activation of cell death pathways.</text>
</comment>
<evidence type="ECO:0000256" key="4">
    <source>
        <dbReference type="ARBA" id="ARBA00022568"/>
    </source>
</evidence>
<dbReference type="EMBL" id="CH940647">
    <property type="protein sequence ID" value="EDW69678.2"/>
    <property type="molecule type" value="Genomic_DNA"/>
</dbReference>
<evidence type="ECO:0000256" key="5">
    <source>
        <dbReference type="ARBA" id="ARBA00022673"/>
    </source>
</evidence>
<keyword evidence="9 15" id="KW-1133">Transmembrane helix</keyword>
<feature type="compositionally biased region" description="Low complexity" evidence="16">
    <location>
        <begin position="135"/>
        <end position="150"/>
    </location>
</feature>
<gene>
    <name evidence="18" type="primary">Dvir\GJ13377</name>
    <name evidence="18" type="ORF">Dvir_GJ13377</name>
</gene>
<dbReference type="PANTHER" id="PTHR13462">
    <property type="entry name" value="CALCIUM UNIPORTER PROTEIN, MITOCHONDRIAL"/>
    <property type="match status" value="1"/>
</dbReference>
<evidence type="ECO:0000256" key="14">
    <source>
        <dbReference type="ARBA" id="ARBA00036634"/>
    </source>
</evidence>
<keyword evidence="19" id="KW-1185">Reference proteome</keyword>
<dbReference type="STRING" id="7244.B4LIB1"/>
<evidence type="ECO:0000256" key="2">
    <source>
        <dbReference type="ARBA" id="ARBA00005653"/>
    </source>
</evidence>
<dbReference type="InterPro" id="IPR006769">
    <property type="entry name" value="MCU_C"/>
</dbReference>
<dbReference type="GO" id="GO:0036444">
    <property type="term" value="P:calcium import into the mitochondrion"/>
    <property type="evidence" value="ECO:0007669"/>
    <property type="project" value="TreeGrafter"/>
</dbReference>
<organism evidence="18 19">
    <name type="scientific">Drosophila virilis</name>
    <name type="common">Fruit fly</name>
    <dbReference type="NCBI Taxonomy" id="7244"/>
    <lineage>
        <taxon>Eukaryota</taxon>
        <taxon>Metazoa</taxon>
        <taxon>Ecdysozoa</taxon>
        <taxon>Arthropoda</taxon>
        <taxon>Hexapoda</taxon>
        <taxon>Insecta</taxon>
        <taxon>Pterygota</taxon>
        <taxon>Neoptera</taxon>
        <taxon>Endopterygota</taxon>
        <taxon>Diptera</taxon>
        <taxon>Brachycera</taxon>
        <taxon>Muscomorpha</taxon>
        <taxon>Ephydroidea</taxon>
        <taxon>Drosophilidae</taxon>
        <taxon>Drosophila</taxon>
    </lineage>
</organism>
<dbReference type="InterPro" id="IPR003034">
    <property type="entry name" value="SAP_dom"/>
</dbReference>
<keyword evidence="11 15" id="KW-0496">Mitochondrion</keyword>